<comment type="caution">
    <text evidence="10">The sequence shown here is derived from an EMBL/GenBank/DDBJ whole genome shotgun (WGS) entry which is preliminary data.</text>
</comment>
<evidence type="ECO:0000256" key="7">
    <source>
        <dbReference type="ARBA" id="ARBA00047899"/>
    </source>
</evidence>
<feature type="domain" description="AGC-kinase C-terminal" evidence="9">
    <location>
        <begin position="49"/>
        <end position="116"/>
    </location>
</feature>
<accession>A0A7J7JWG9</accession>
<evidence type="ECO:0000256" key="1">
    <source>
        <dbReference type="ARBA" id="ARBA00012513"/>
    </source>
</evidence>
<dbReference type="PANTHER" id="PTHR22988">
    <property type="entry name" value="MYOTONIC DYSTROPHY S/T KINASE-RELATED"/>
    <property type="match status" value="1"/>
</dbReference>
<organism evidence="10 11">
    <name type="scientific">Bugula neritina</name>
    <name type="common">Brown bryozoan</name>
    <name type="synonym">Sertularia neritina</name>
    <dbReference type="NCBI Taxonomy" id="10212"/>
    <lineage>
        <taxon>Eukaryota</taxon>
        <taxon>Metazoa</taxon>
        <taxon>Spiralia</taxon>
        <taxon>Lophotrochozoa</taxon>
        <taxon>Bryozoa</taxon>
        <taxon>Gymnolaemata</taxon>
        <taxon>Cheilostomatida</taxon>
        <taxon>Flustrina</taxon>
        <taxon>Buguloidea</taxon>
        <taxon>Bugulidae</taxon>
        <taxon>Bugula</taxon>
    </lineage>
</organism>
<sequence length="125" mass="14371">MNWRETLIFPPENPISNTSRDLIEKFCCNVDSRIGANSVDEIKSHPFLAGVDWDHIRDRPAAYTPDVKSITDTSNFDEFPDVDLNICRNTEIEHKNKDLVFINYTFKRFEGLTQRGMLKMTGASS</sequence>
<name>A0A7J7JWG9_BUGNE</name>
<dbReference type="Gene3D" id="1.10.510.10">
    <property type="entry name" value="Transferase(Phosphotransferase) domain 1"/>
    <property type="match status" value="1"/>
</dbReference>
<dbReference type="PROSITE" id="PS51285">
    <property type="entry name" value="AGC_KINASE_CTER"/>
    <property type="match status" value="1"/>
</dbReference>
<evidence type="ECO:0000256" key="5">
    <source>
        <dbReference type="ARBA" id="ARBA00022777"/>
    </source>
</evidence>
<keyword evidence="3" id="KW-0808">Transferase</keyword>
<dbReference type="EMBL" id="VXIV02001797">
    <property type="protein sequence ID" value="KAF6029678.1"/>
    <property type="molecule type" value="Genomic_DNA"/>
</dbReference>
<dbReference type="InterPro" id="IPR017892">
    <property type="entry name" value="Pkinase_C"/>
</dbReference>
<keyword evidence="11" id="KW-1185">Reference proteome</keyword>
<reference evidence="10" key="1">
    <citation type="submission" date="2020-06" db="EMBL/GenBank/DDBJ databases">
        <title>Draft genome of Bugula neritina, a colonial animal packing powerful symbionts and potential medicines.</title>
        <authorList>
            <person name="Rayko M."/>
        </authorList>
    </citation>
    <scope>NUCLEOTIDE SEQUENCE [LARGE SCALE GENOMIC DNA]</scope>
    <source>
        <strain evidence="10">Kwan_BN1</strain>
    </source>
</reference>
<evidence type="ECO:0000313" key="10">
    <source>
        <dbReference type="EMBL" id="KAF6029678.1"/>
    </source>
</evidence>
<evidence type="ECO:0000256" key="2">
    <source>
        <dbReference type="ARBA" id="ARBA00022527"/>
    </source>
</evidence>
<evidence type="ECO:0000313" key="11">
    <source>
        <dbReference type="Proteomes" id="UP000593567"/>
    </source>
</evidence>
<evidence type="ECO:0000256" key="4">
    <source>
        <dbReference type="ARBA" id="ARBA00022741"/>
    </source>
</evidence>
<dbReference type="GO" id="GO:0004674">
    <property type="term" value="F:protein serine/threonine kinase activity"/>
    <property type="evidence" value="ECO:0007669"/>
    <property type="project" value="UniProtKB-KW"/>
</dbReference>
<comment type="catalytic activity">
    <reaction evidence="8">
        <text>L-seryl-[protein] + ATP = O-phospho-L-seryl-[protein] + ADP + H(+)</text>
        <dbReference type="Rhea" id="RHEA:17989"/>
        <dbReference type="Rhea" id="RHEA-COMP:9863"/>
        <dbReference type="Rhea" id="RHEA-COMP:11604"/>
        <dbReference type="ChEBI" id="CHEBI:15378"/>
        <dbReference type="ChEBI" id="CHEBI:29999"/>
        <dbReference type="ChEBI" id="CHEBI:30616"/>
        <dbReference type="ChEBI" id="CHEBI:83421"/>
        <dbReference type="ChEBI" id="CHEBI:456216"/>
        <dbReference type="EC" id="2.7.11.1"/>
    </reaction>
</comment>
<dbReference type="SMART" id="SM00133">
    <property type="entry name" value="S_TK_X"/>
    <property type="match status" value="1"/>
</dbReference>
<keyword evidence="4" id="KW-0547">Nucleotide-binding</keyword>
<evidence type="ECO:0000256" key="6">
    <source>
        <dbReference type="ARBA" id="ARBA00022840"/>
    </source>
</evidence>
<protein>
    <recommendedName>
        <fullName evidence="1">non-specific serine/threonine protein kinase</fullName>
        <ecNumber evidence="1">2.7.11.1</ecNumber>
    </recommendedName>
</protein>
<gene>
    <name evidence="10" type="ORF">EB796_012009</name>
</gene>
<dbReference type="AlphaFoldDB" id="A0A7J7JWG9"/>
<dbReference type="InterPro" id="IPR050839">
    <property type="entry name" value="Rho-assoc_Ser/Thr_Kinase"/>
</dbReference>
<keyword evidence="6" id="KW-0067">ATP-binding</keyword>
<evidence type="ECO:0000256" key="8">
    <source>
        <dbReference type="ARBA" id="ARBA00048679"/>
    </source>
</evidence>
<keyword evidence="5" id="KW-0418">Kinase</keyword>
<dbReference type="Proteomes" id="UP000593567">
    <property type="component" value="Unassembled WGS sequence"/>
</dbReference>
<evidence type="ECO:0000259" key="9">
    <source>
        <dbReference type="PROSITE" id="PS51285"/>
    </source>
</evidence>
<evidence type="ECO:0000256" key="3">
    <source>
        <dbReference type="ARBA" id="ARBA00022679"/>
    </source>
</evidence>
<dbReference type="InterPro" id="IPR000961">
    <property type="entry name" value="AGC-kinase_C"/>
</dbReference>
<dbReference type="EC" id="2.7.11.1" evidence="1"/>
<dbReference type="Pfam" id="PF00433">
    <property type="entry name" value="Pkinase_C"/>
    <property type="match status" value="1"/>
</dbReference>
<dbReference type="GO" id="GO:0005524">
    <property type="term" value="F:ATP binding"/>
    <property type="evidence" value="ECO:0007669"/>
    <property type="project" value="UniProtKB-KW"/>
</dbReference>
<dbReference type="OrthoDB" id="3638488at2759"/>
<proteinExistence type="predicted"/>
<comment type="catalytic activity">
    <reaction evidence="7">
        <text>L-threonyl-[protein] + ATP = O-phospho-L-threonyl-[protein] + ADP + H(+)</text>
        <dbReference type="Rhea" id="RHEA:46608"/>
        <dbReference type="Rhea" id="RHEA-COMP:11060"/>
        <dbReference type="Rhea" id="RHEA-COMP:11605"/>
        <dbReference type="ChEBI" id="CHEBI:15378"/>
        <dbReference type="ChEBI" id="CHEBI:30013"/>
        <dbReference type="ChEBI" id="CHEBI:30616"/>
        <dbReference type="ChEBI" id="CHEBI:61977"/>
        <dbReference type="ChEBI" id="CHEBI:456216"/>
        <dbReference type="EC" id="2.7.11.1"/>
    </reaction>
</comment>
<keyword evidence="2" id="KW-0723">Serine/threonine-protein kinase</keyword>
<dbReference type="FunFam" id="3.30.200.20:FF:000344">
    <property type="entry name" value="Serine/threonine-protein kinase WARTS homolog"/>
    <property type="match status" value="1"/>
</dbReference>